<feature type="compositionally biased region" description="Pro residues" evidence="7">
    <location>
        <begin position="219"/>
        <end position="229"/>
    </location>
</feature>
<dbReference type="PANTHER" id="PTHR46527:SF1">
    <property type="entry name" value="NUCLEOPORIN NUP42"/>
    <property type="match status" value="1"/>
</dbReference>
<dbReference type="PANTHER" id="PTHR46527">
    <property type="entry name" value="NUCLEOPORIN-LIKE PROTEIN 2"/>
    <property type="match status" value="1"/>
</dbReference>
<gene>
    <name evidence="9" type="ORF">CDCA_CDCA13G3610</name>
</gene>
<evidence type="ECO:0000256" key="1">
    <source>
        <dbReference type="ARBA" id="ARBA00004123"/>
    </source>
</evidence>
<dbReference type="GO" id="GO:0005634">
    <property type="term" value="C:nucleus"/>
    <property type="evidence" value="ECO:0007669"/>
    <property type="project" value="UniProtKB-SubCell"/>
</dbReference>
<dbReference type="InterPro" id="IPR000571">
    <property type="entry name" value="Znf_CCCH"/>
</dbReference>
<keyword evidence="4 6" id="KW-0862">Zinc</keyword>
<keyword evidence="5" id="KW-0539">Nucleus</keyword>
<dbReference type="EMBL" id="JANCYW010000013">
    <property type="protein sequence ID" value="KAK4537585.1"/>
    <property type="molecule type" value="Genomic_DNA"/>
</dbReference>
<protein>
    <recommendedName>
        <fullName evidence="8">C3H1-type domain-containing protein</fullName>
    </recommendedName>
</protein>
<name>A0AAV9IZU4_CYACA</name>
<feature type="compositionally biased region" description="Pro residues" evidence="7">
    <location>
        <begin position="237"/>
        <end position="246"/>
    </location>
</feature>
<evidence type="ECO:0000313" key="10">
    <source>
        <dbReference type="Proteomes" id="UP001301350"/>
    </source>
</evidence>
<feature type="zinc finger region" description="C3H1-type" evidence="6">
    <location>
        <begin position="1"/>
        <end position="25"/>
    </location>
</feature>
<dbReference type="InterPro" id="IPR041367">
    <property type="entry name" value="Znf-CCCH_4"/>
</dbReference>
<reference evidence="9 10" key="1">
    <citation type="submission" date="2022-07" db="EMBL/GenBank/DDBJ databases">
        <title>Genome-wide signatures of adaptation to extreme environments.</title>
        <authorList>
            <person name="Cho C.H."/>
            <person name="Yoon H.S."/>
        </authorList>
    </citation>
    <scope>NUCLEOTIDE SEQUENCE [LARGE SCALE GENOMIC DNA]</scope>
    <source>
        <strain evidence="9 10">DBV 063 E5</strain>
    </source>
</reference>
<evidence type="ECO:0000313" key="9">
    <source>
        <dbReference type="EMBL" id="KAK4537585.1"/>
    </source>
</evidence>
<keyword evidence="3 6" id="KW-0863">Zinc-finger</keyword>
<keyword evidence="2 6" id="KW-0479">Metal-binding</keyword>
<accession>A0AAV9IZU4</accession>
<sequence length="284" mass="29774">MVVCWYYLQGTCKFGNRCRNEHPPGLEGSAARNGPGAIESQQQQQQQLPPGGFGMVSGNAPGNSTVGGGSGGGPRPPHLARGPNAPRRSMFDWWEEGRQAGTWPLSSYGNTYAPCTVRGVDVSPEELRAEAYAAVQLMGATQEQVAEHEAMRVQEALRTAAEMLQRPPSAAGGAPMRSRWNAQPPNRMANGMSAGDRRDDGGGGAPPLMPSPGAAPQFAAPPHPPPPNYGPQFGAIPTPPPPPPHPQNQHASPAPLPPPAAEAFGKPEFERGAVPDVPPPAHLC</sequence>
<evidence type="ECO:0000256" key="2">
    <source>
        <dbReference type="ARBA" id="ARBA00022723"/>
    </source>
</evidence>
<dbReference type="GO" id="GO:0008270">
    <property type="term" value="F:zinc ion binding"/>
    <property type="evidence" value="ECO:0007669"/>
    <property type="project" value="UniProtKB-KW"/>
</dbReference>
<feature type="region of interest" description="Disordered" evidence="7">
    <location>
        <begin position="25"/>
        <end position="86"/>
    </location>
</feature>
<evidence type="ECO:0000256" key="6">
    <source>
        <dbReference type="PROSITE-ProRule" id="PRU00723"/>
    </source>
</evidence>
<feature type="domain" description="C3H1-type" evidence="8">
    <location>
        <begin position="1"/>
        <end position="25"/>
    </location>
</feature>
<evidence type="ECO:0000259" key="8">
    <source>
        <dbReference type="PROSITE" id="PS50103"/>
    </source>
</evidence>
<dbReference type="PROSITE" id="PS50103">
    <property type="entry name" value="ZF_C3H1"/>
    <property type="match status" value="1"/>
</dbReference>
<comment type="subcellular location">
    <subcellularLocation>
        <location evidence="1">Nucleus</location>
    </subcellularLocation>
</comment>
<organism evidence="9 10">
    <name type="scientific">Cyanidium caldarium</name>
    <name type="common">Red alga</name>
    <dbReference type="NCBI Taxonomy" id="2771"/>
    <lineage>
        <taxon>Eukaryota</taxon>
        <taxon>Rhodophyta</taxon>
        <taxon>Bangiophyceae</taxon>
        <taxon>Cyanidiales</taxon>
        <taxon>Cyanidiaceae</taxon>
        <taxon>Cyanidium</taxon>
    </lineage>
</organism>
<dbReference type="AlphaFoldDB" id="A0AAV9IZU4"/>
<evidence type="ECO:0000256" key="7">
    <source>
        <dbReference type="SAM" id="MobiDB-lite"/>
    </source>
</evidence>
<dbReference type="InterPro" id="IPR051767">
    <property type="entry name" value="Nucleoporin_NUP42"/>
</dbReference>
<evidence type="ECO:0000256" key="4">
    <source>
        <dbReference type="ARBA" id="ARBA00022833"/>
    </source>
</evidence>
<keyword evidence="10" id="KW-1185">Reference proteome</keyword>
<evidence type="ECO:0000256" key="5">
    <source>
        <dbReference type="ARBA" id="ARBA00023242"/>
    </source>
</evidence>
<evidence type="ECO:0000256" key="3">
    <source>
        <dbReference type="ARBA" id="ARBA00022771"/>
    </source>
</evidence>
<comment type="caution">
    <text evidence="9">The sequence shown here is derived from an EMBL/GenBank/DDBJ whole genome shotgun (WGS) entry which is preliminary data.</text>
</comment>
<dbReference type="Proteomes" id="UP001301350">
    <property type="component" value="Unassembled WGS sequence"/>
</dbReference>
<feature type="region of interest" description="Disordered" evidence="7">
    <location>
        <begin position="166"/>
        <end position="284"/>
    </location>
</feature>
<proteinExistence type="predicted"/>
<dbReference type="Gene3D" id="4.10.1000.10">
    <property type="entry name" value="Zinc finger, CCCH-type"/>
    <property type="match status" value="1"/>
</dbReference>
<dbReference type="Pfam" id="PF18044">
    <property type="entry name" value="zf-CCCH_4"/>
    <property type="match status" value="1"/>
</dbReference>